<dbReference type="Gene3D" id="3.40.50.1820">
    <property type="entry name" value="alpha/beta hydrolase"/>
    <property type="match status" value="1"/>
</dbReference>
<organism evidence="2 3">
    <name type="scientific">Siccirubricoccus deserti</name>
    <dbReference type="NCBI Taxonomy" id="2013562"/>
    <lineage>
        <taxon>Bacteria</taxon>
        <taxon>Pseudomonadati</taxon>
        <taxon>Pseudomonadota</taxon>
        <taxon>Alphaproteobacteria</taxon>
        <taxon>Acetobacterales</taxon>
        <taxon>Roseomonadaceae</taxon>
        <taxon>Siccirubricoccus</taxon>
    </lineage>
</organism>
<reference evidence="2" key="1">
    <citation type="submission" date="2020-08" db="EMBL/GenBank/DDBJ databases">
        <authorList>
            <person name="Hu Y."/>
            <person name="Nguyen S.V."/>
            <person name="Li F."/>
            <person name="Fanning S."/>
        </authorList>
    </citation>
    <scope>NUCLEOTIDE SEQUENCE</scope>
    <source>
        <strain evidence="2">SYSU D8009</strain>
    </source>
</reference>
<dbReference type="EMBL" id="JACOMF010000003">
    <property type="protein sequence ID" value="MBC4014439.1"/>
    <property type="molecule type" value="Genomic_DNA"/>
</dbReference>
<dbReference type="Proteomes" id="UP000600101">
    <property type="component" value="Unassembled WGS sequence"/>
</dbReference>
<evidence type="ECO:0000313" key="2">
    <source>
        <dbReference type="EMBL" id="MBC4014439.1"/>
    </source>
</evidence>
<dbReference type="PANTHER" id="PTHR43689">
    <property type="entry name" value="HYDROLASE"/>
    <property type="match status" value="1"/>
</dbReference>
<dbReference type="PANTHER" id="PTHR43689:SF8">
    <property type="entry name" value="ALPHA_BETA-HYDROLASES SUPERFAMILY PROTEIN"/>
    <property type="match status" value="1"/>
</dbReference>
<dbReference type="RefSeq" id="WP_186769211.1">
    <property type="nucleotide sequence ID" value="NZ_JACOMF010000003.1"/>
</dbReference>
<dbReference type="SUPFAM" id="SSF53474">
    <property type="entry name" value="alpha/beta-Hydrolases"/>
    <property type="match status" value="1"/>
</dbReference>
<evidence type="ECO:0000313" key="3">
    <source>
        <dbReference type="Proteomes" id="UP000600101"/>
    </source>
</evidence>
<feature type="domain" description="AB hydrolase-1" evidence="1">
    <location>
        <begin position="25"/>
        <end position="247"/>
    </location>
</feature>
<accession>A0A9X0UBV1</accession>
<sequence>MIGLPDGRRLEAQWWGPGPEAAPSLVLLHQGLGSVSFWGEFPARLAAATGCGVLAYSRLGYGQSDPRPLPWQPGYLHDEAQIVLPRLLDAAGVRRCVLLGHSDGGSIAAIHAGTVEDARVRGAVLLAPHFIVEEITRAGVQVARARWEASGRMRERLAPHHRDPDLAFHGWNDAWLDPGFADGFDLRPELAALRVPLLIIQGEADIYGTPEQLRIAERAAPALVETLLLPGIGHAPQEEAPEAVLAAVRGFLAKVLPPGPG</sequence>
<dbReference type="InterPro" id="IPR000073">
    <property type="entry name" value="AB_hydrolase_1"/>
</dbReference>
<dbReference type="InterPro" id="IPR029058">
    <property type="entry name" value="AB_hydrolase_fold"/>
</dbReference>
<proteinExistence type="predicted"/>
<protein>
    <submittedName>
        <fullName evidence="2">Alpha/beta hydrolase</fullName>
    </submittedName>
</protein>
<comment type="caution">
    <text evidence="2">The sequence shown here is derived from an EMBL/GenBank/DDBJ whole genome shotgun (WGS) entry which is preliminary data.</text>
</comment>
<dbReference type="GO" id="GO:0016787">
    <property type="term" value="F:hydrolase activity"/>
    <property type="evidence" value="ECO:0007669"/>
    <property type="project" value="UniProtKB-KW"/>
</dbReference>
<keyword evidence="3" id="KW-1185">Reference proteome</keyword>
<evidence type="ECO:0000259" key="1">
    <source>
        <dbReference type="Pfam" id="PF12697"/>
    </source>
</evidence>
<gene>
    <name evidence="2" type="ORF">H7965_03800</name>
</gene>
<dbReference type="Pfam" id="PF12697">
    <property type="entry name" value="Abhydrolase_6"/>
    <property type="match status" value="1"/>
</dbReference>
<name>A0A9X0UBV1_9PROT</name>
<dbReference type="AlphaFoldDB" id="A0A9X0UBV1"/>
<keyword evidence="2" id="KW-0378">Hydrolase</keyword>